<dbReference type="SMART" id="SM00826">
    <property type="entry name" value="PKS_DH"/>
    <property type="match status" value="1"/>
</dbReference>
<dbReference type="InterPro" id="IPR014043">
    <property type="entry name" value="Acyl_transferase_dom"/>
</dbReference>
<evidence type="ECO:0000256" key="2">
    <source>
        <dbReference type="ARBA" id="ARBA00022553"/>
    </source>
</evidence>
<evidence type="ECO:0000313" key="9">
    <source>
        <dbReference type="Proteomes" id="UP000199028"/>
    </source>
</evidence>
<feature type="domain" description="Carrier" evidence="5">
    <location>
        <begin position="1713"/>
        <end position="1788"/>
    </location>
</feature>
<dbReference type="InterPro" id="IPR032821">
    <property type="entry name" value="PKS_assoc"/>
</dbReference>
<dbReference type="InterPro" id="IPR036736">
    <property type="entry name" value="ACP-like_sf"/>
</dbReference>
<gene>
    <name evidence="8" type="ORF">SAMN05216195_112241</name>
</gene>
<dbReference type="CDD" id="cd00833">
    <property type="entry name" value="PKS"/>
    <property type="match status" value="1"/>
</dbReference>
<dbReference type="Proteomes" id="UP000199028">
    <property type="component" value="Unassembled WGS sequence"/>
</dbReference>
<dbReference type="SMART" id="SM00827">
    <property type="entry name" value="PKS_AT"/>
    <property type="match status" value="1"/>
</dbReference>
<dbReference type="PROSITE" id="PS52019">
    <property type="entry name" value="PKS_MFAS_DH"/>
    <property type="match status" value="1"/>
</dbReference>
<dbReference type="PANTHER" id="PTHR43775:SF37">
    <property type="entry name" value="SI:DKEY-61P9.11"/>
    <property type="match status" value="1"/>
</dbReference>
<dbReference type="InterPro" id="IPR016035">
    <property type="entry name" value="Acyl_Trfase/lysoPLipase"/>
</dbReference>
<dbReference type="Pfam" id="PF02801">
    <property type="entry name" value="Ketoacyl-synt_C"/>
    <property type="match status" value="1"/>
</dbReference>
<organism evidence="8 9">
    <name type="scientific">Lentzea flaviverrucosa</name>
    <dbReference type="NCBI Taxonomy" id="200379"/>
    <lineage>
        <taxon>Bacteria</taxon>
        <taxon>Bacillati</taxon>
        <taxon>Actinomycetota</taxon>
        <taxon>Actinomycetes</taxon>
        <taxon>Pseudonocardiales</taxon>
        <taxon>Pseudonocardiaceae</taxon>
        <taxon>Lentzea</taxon>
    </lineage>
</organism>
<keyword evidence="2" id="KW-0597">Phosphoprotein</keyword>
<dbReference type="Gene3D" id="3.40.47.10">
    <property type="match status" value="1"/>
</dbReference>
<dbReference type="Pfam" id="PF00550">
    <property type="entry name" value="PP-binding"/>
    <property type="match status" value="1"/>
</dbReference>
<dbReference type="GO" id="GO:0005886">
    <property type="term" value="C:plasma membrane"/>
    <property type="evidence" value="ECO:0007669"/>
    <property type="project" value="TreeGrafter"/>
</dbReference>
<feature type="domain" description="Ketosynthase family 3 (KS3)" evidence="6">
    <location>
        <begin position="5"/>
        <end position="433"/>
    </location>
</feature>
<feature type="active site" description="Proton acceptor; for dehydratase activity" evidence="4">
    <location>
        <position position="1369"/>
    </location>
</feature>
<dbReference type="GO" id="GO:0031177">
    <property type="term" value="F:phosphopantetheine binding"/>
    <property type="evidence" value="ECO:0007669"/>
    <property type="project" value="InterPro"/>
</dbReference>
<dbReference type="Pfam" id="PF00109">
    <property type="entry name" value="ketoacyl-synt"/>
    <property type="match status" value="1"/>
</dbReference>
<dbReference type="Pfam" id="PF16197">
    <property type="entry name" value="KAsynt_C_assoc"/>
    <property type="match status" value="1"/>
</dbReference>
<dbReference type="SUPFAM" id="SSF55048">
    <property type="entry name" value="Probable ACP-binding domain of malonyl-CoA ACP transacylase"/>
    <property type="match status" value="1"/>
</dbReference>
<dbReference type="Pfam" id="PF21394">
    <property type="entry name" value="Beta-ketacyl_N"/>
    <property type="match status" value="1"/>
</dbReference>
<sequence length="1791" mass="189757">MNDVAEPVAIIGLAGRFPGASNVGQYWRNLERGTETIAFPSDDELAAIGVPHDALTDPDYVKAVALAPGVDQFDPGFFGFTPKEAKLADPQLRLFLETSHAAIENAGYDPHRIADVGVFGSAGVNRYAELHGSAGGAVRSASGISLGVLNNSDYIATLVSYKFDFRGPSMTVQTACSSSLVAAHLAIQALRNGECSMAIAGGADVEFPVGHGHWWAPGSPLSRDGHCRPFDRDANGTIFGSGVGVVVLKRLGDAIADGDHIRAVIRGTAINNDGSDKVGFSAPSVSGQAAAVVEAMLMAGVRPDQVSYVEAHATGTPLGDPIEVAALTSAYRRLAADVETGSVALGSVKGNIGHLGHAAGAASLIKTVLALENETLPASINFSDPNPKLGLEQSPFHVNDTTRAWPRTEGSPRIAAINSLGIGGTNVHAIIEEAPVRPSATPVERPRLVVWSAKSEQARDALRDELATTLAARDDVFLADAVATLRHGRTAHPVRSAVVVANAGEAGAVLTGQAAVVSGTAGGRRPVTFLFPGQGSQHAAMAVELHATEPVFAAAFDECLDLFEQQGVPARERWRSAAADEELQHTALAQPLLFAVEYALSRMWRSWGVEPVRLLGHSVGELTAAVVAEVFSLPDAVLLVAARARAMAAMPAGAMLAVSAPEDQVRSLLPGTLTVSAVNAPRQVVVAGAEDEIARFAELLAERGLPGQRVRTSHAFHSPSMAPAAAEFEAAFSGVELRAPKIAVFSAATGARLTDAEATDPEFWAGQLTASVLFGDALSALLGDAPQVLLEVGPGRVLSSVAKQHPQVVDGESAVAMTLPRRGSGMSEWKSVLTAVGQLWVEGHEIDWTALDPAPMRRVELPGYPYERQRCWIETAEPVVAQEPAAPAVAAEPGGGQERADDPSPFSTVIWQQTPLDMRTGVEGEVTALVLLPDERARAVDVVTALQQAGMRVVAVHRSESYRETAGGGFQIRPHVADDHERMFAALAERGSYPGLVVHALTLGEWEPPAASTVSGQLHDSFHTLLHLVQQGARKAGSAGLPHVLVLTDRSVDVSGGETVNPVKAVLHGLARTLPLEEPRVTCKVVDIGAGIDEDDLVAELVQWNTTEIVALRGRRRWTRTFDAYHPVPDGRTSLRRNGVYLITGGTGGLGLEVAKGLVRTGLRPNLVLLSRRGLAEGAELDDLLRAGDQDTVRVHDAVQELEELGARCRVVAADVTNARAVRRAVDIAVAEFGALHGVLHLAGVPGGGMLHLRGHDDADAVLAPKVLGTLALGEALRGKADLDFFVSFSSTAAVDGLLGSGDYAAGNAFLDAHAESVVAPRGRVLSINWPAWNTVGMAVPGLRKIAGAAEHLWSARLDPRSFPILDEHRINGRAVLPGTAYLDFAVRAFRAKVLAGAAGSVELGNVVFQRPLVVEEPRVLEVSFERDGERWRFVVSSRTEARSDDVRIHTVGTAAVADRPRRQVDVGALQARMSDRRRPPTPQTARRLFALGPRWNNITTIGFDPETADEKLLWLDLPDVYAAEIAEHELHPTLLDTATSFVRDPERDDFHMPFTYRSVVVHESIPAKLFSHIRRRPGAERLITADVDLVDEGGAVVVEVTGFAMRRVGEGFDVTAESAAEQDVAVEDGRQAVPPQTGIDPEVGVALLIRLLEARTPRQVVVAPFRDGKPLVRAATRVTAVEPVRAAAAELTPAKPEVTSSAAQPVVPAAPAGSGSVLEALREMWTEALGMPQIDPGDDFFDLGGNSLTAVELMTLVRKRFAIDLSIASLFEFPTLAGLADELSALGAKP</sequence>
<evidence type="ECO:0000259" key="5">
    <source>
        <dbReference type="PROSITE" id="PS50075"/>
    </source>
</evidence>
<dbReference type="InterPro" id="IPR049900">
    <property type="entry name" value="PKS_mFAS_DH"/>
</dbReference>
<dbReference type="InterPro" id="IPR013968">
    <property type="entry name" value="PKS_KR"/>
</dbReference>
<keyword evidence="9" id="KW-1185">Reference proteome</keyword>
<dbReference type="RefSeq" id="WP_090069564.1">
    <property type="nucleotide sequence ID" value="NZ_FOFT01000012.1"/>
</dbReference>
<dbReference type="CDD" id="cd08953">
    <property type="entry name" value="KR_2_SDR_x"/>
    <property type="match status" value="1"/>
</dbReference>
<dbReference type="InterPro" id="IPR001227">
    <property type="entry name" value="Ac_transferase_dom_sf"/>
</dbReference>
<dbReference type="InterPro" id="IPR042104">
    <property type="entry name" value="PKS_dehydratase_sf"/>
</dbReference>
<dbReference type="GO" id="GO:0005737">
    <property type="term" value="C:cytoplasm"/>
    <property type="evidence" value="ECO:0007669"/>
    <property type="project" value="TreeGrafter"/>
</dbReference>
<dbReference type="SMART" id="SM00822">
    <property type="entry name" value="PKS_KR"/>
    <property type="match status" value="1"/>
</dbReference>
<dbReference type="InterPro" id="IPR014030">
    <property type="entry name" value="Ketoacyl_synth_N"/>
</dbReference>
<dbReference type="InterPro" id="IPR049552">
    <property type="entry name" value="PKS_DH_N"/>
</dbReference>
<dbReference type="OrthoDB" id="9778690at2"/>
<dbReference type="SUPFAM" id="SSF53901">
    <property type="entry name" value="Thiolase-like"/>
    <property type="match status" value="1"/>
</dbReference>
<proteinExistence type="predicted"/>
<dbReference type="SMART" id="SM00825">
    <property type="entry name" value="PKS_KS"/>
    <property type="match status" value="1"/>
</dbReference>
<feature type="domain" description="PKS/mFAS DH" evidence="7">
    <location>
        <begin position="1338"/>
        <end position="1615"/>
    </location>
</feature>
<dbReference type="PROSITE" id="PS52004">
    <property type="entry name" value="KS3_2"/>
    <property type="match status" value="1"/>
</dbReference>
<dbReference type="Gene3D" id="3.40.366.10">
    <property type="entry name" value="Malonyl-Coenzyme A Acyl Carrier Protein, domain 2"/>
    <property type="match status" value="1"/>
</dbReference>
<dbReference type="SUPFAM" id="SSF52151">
    <property type="entry name" value="FabD/lysophospholipase-like"/>
    <property type="match status" value="1"/>
</dbReference>
<name>A0A1H9WUF1_9PSEU</name>
<feature type="region of interest" description="N-terminal hotdog fold" evidence="4">
    <location>
        <begin position="1338"/>
        <end position="1462"/>
    </location>
</feature>
<dbReference type="Gene3D" id="1.10.1200.10">
    <property type="entry name" value="ACP-like"/>
    <property type="match status" value="1"/>
</dbReference>
<dbReference type="PROSITE" id="PS50075">
    <property type="entry name" value="CARRIER"/>
    <property type="match status" value="1"/>
</dbReference>
<dbReference type="Pfam" id="PF14765">
    <property type="entry name" value="PS-DH"/>
    <property type="match status" value="1"/>
</dbReference>
<dbReference type="SUPFAM" id="SSF47336">
    <property type="entry name" value="ACP-like"/>
    <property type="match status" value="1"/>
</dbReference>
<dbReference type="Pfam" id="PF08659">
    <property type="entry name" value="KR"/>
    <property type="match status" value="1"/>
</dbReference>
<dbReference type="InterPro" id="IPR009081">
    <property type="entry name" value="PP-bd_ACP"/>
</dbReference>
<dbReference type="InterPro" id="IPR014031">
    <property type="entry name" value="Ketoacyl_synth_C"/>
</dbReference>
<dbReference type="InterPro" id="IPR049490">
    <property type="entry name" value="C883_1060-like_KR_N"/>
</dbReference>
<protein>
    <submittedName>
        <fullName evidence="8">Acyl transferase domain-containing protein</fullName>
    </submittedName>
</protein>
<feature type="region of interest" description="C-terminal hotdog fold" evidence="4">
    <location>
        <begin position="1475"/>
        <end position="1615"/>
    </location>
</feature>
<dbReference type="GO" id="GO:0071770">
    <property type="term" value="P:DIM/DIP cell wall layer assembly"/>
    <property type="evidence" value="ECO:0007669"/>
    <property type="project" value="TreeGrafter"/>
</dbReference>
<evidence type="ECO:0000256" key="1">
    <source>
        <dbReference type="ARBA" id="ARBA00022450"/>
    </source>
</evidence>
<dbReference type="InterPro" id="IPR049551">
    <property type="entry name" value="PKS_DH_C"/>
</dbReference>
<dbReference type="InterPro" id="IPR036291">
    <property type="entry name" value="NAD(P)-bd_dom_sf"/>
</dbReference>
<dbReference type="InterPro" id="IPR020807">
    <property type="entry name" value="PKS_DH"/>
</dbReference>
<evidence type="ECO:0000259" key="6">
    <source>
        <dbReference type="PROSITE" id="PS52004"/>
    </source>
</evidence>
<dbReference type="SMART" id="SM01294">
    <property type="entry name" value="PKS_PP_betabranch"/>
    <property type="match status" value="1"/>
</dbReference>
<keyword evidence="1" id="KW-0596">Phosphopantetheine</keyword>
<dbReference type="GO" id="GO:0004312">
    <property type="term" value="F:fatty acid synthase activity"/>
    <property type="evidence" value="ECO:0007669"/>
    <property type="project" value="TreeGrafter"/>
</dbReference>
<dbReference type="Gene3D" id="3.30.70.3290">
    <property type="match status" value="1"/>
</dbReference>
<evidence type="ECO:0000256" key="3">
    <source>
        <dbReference type="ARBA" id="ARBA00022679"/>
    </source>
</evidence>
<dbReference type="InterPro" id="IPR016039">
    <property type="entry name" value="Thiolase-like"/>
</dbReference>
<dbReference type="Gene3D" id="3.10.129.110">
    <property type="entry name" value="Polyketide synthase dehydratase"/>
    <property type="match status" value="1"/>
</dbReference>
<dbReference type="Pfam" id="PF00698">
    <property type="entry name" value="Acyl_transf_1"/>
    <property type="match status" value="1"/>
</dbReference>
<dbReference type="InterPro" id="IPR020806">
    <property type="entry name" value="PKS_PP-bd"/>
</dbReference>
<feature type="active site" description="Proton donor; for dehydratase activity" evidence="4">
    <location>
        <position position="1537"/>
    </location>
</feature>
<dbReference type="PANTHER" id="PTHR43775">
    <property type="entry name" value="FATTY ACID SYNTHASE"/>
    <property type="match status" value="1"/>
</dbReference>
<dbReference type="SUPFAM" id="SSF51735">
    <property type="entry name" value="NAD(P)-binding Rossmann-fold domains"/>
    <property type="match status" value="2"/>
</dbReference>
<evidence type="ECO:0000313" key="8">
    <source>
        <dbReference type="EMBL" id="SES37546.1"/>
    </source>
</evidence>
<evidence type="ECO:0000259" key="7">
    <source>
        <dbReference type="PROSITE" id="PS52019"/>
    </source>
</evidence>
<dbReference type="GO" id="GO:0006633">
    <property type="term" value="P:fatty acid biosynthetic process"/>
    <property type="evidence" value="ECO:0007669"/>
    <property type="project" value="TreeGrafter"/>
</dbReference>
<dbReference type="EMBL" id="FOFT01000012">
    <property type="protein sequence ID" value="SES37546.1"/>
    <property type="molecule type" value="Genomic_DNA"/>
</dbReference>
<dbReference type="Gene3D" id="3.40.50.720">
    <property type="entry name" value="NAD(P)-binding Rossmann-like Domain"/>
    <property type="match status" value="1"/>
</dbReference>
<accession>A0A1H9WUF1</accession>
<dbReference type="InterPro" id="IPR050091">
    <property type="entry name" value="PKS_NRPS_Biosynth_Enz"/>
</dbReference>
<reference evidence="9" key="1">
    <citation type="submission" date="2016-10" db="EMBL/GenBank/DDBJ databases">
        <authorList>
            <person name="Varghese N."/>
            <person name="Submissions S."/>
        </authorList>
    </citation>
    <scope>NUCLEOTIDE SEQUENCE [LARGE SCALE GENOMIC DNA]</scope>
    <source>
        <strain evidence="9">CGMCC 4.578</strain>
    </source>
</reference>
<keyword evidence="3 8" id="KW-0808">Transferase</keyword>
<dbReference type="Pfam" id="PF21089">
    <property type="entry name" value="PKS_DH_N"/>
    <property type="match status" value="1"/>
</dbReference>
<dbReference type="SMART" id="SM00823">
    <property type="entry name" value="PKS_PP"/>
    <property type="match status" value="1"/>
</dbReference>
<dbReference type="InterPro" id="IPR020841">
    <property type="entry name" value="PKS_Beta-ketoAc_synthase_dom"/>
</dbReference>
<evidence type="ECO:0000256" key="4">
    <source>
        <dbReference type="PROSITE-ProRule" id="PRU01363"/>
    </source>
</evidence>
<dbReference type="InterPro" id="IPR016036">
    <property type="entry name" value="Malonyl_transacylase_ACP-bd"/>
</dbReference>
<dbReference type="InterPro" id="IPR057326">
    <property type="entry name" value="KR_dom"/>
</dbReference>